<keyword evidence="1" id="KW-0433">Leucine-rich repeat</keyword>
<dbReference type="SUPFAM" id="SSF52047">
    <property type="entry name" value="RNI-like"/>
    <property type="match status" value="1"/>
</dbReference>
<proteinExistence type="predicted"/>
<dbReference type="Pfam" id="PF20160">
    <property type="entry name" value="C-JID"/>
    <property type="match status" value="1"/>
</dbReference>
<organism evidence="5">
    <name type="scientific">Fagus sylvatica</name>
    <name type="common">Beechnut</name>
    <dbReference type="NCBI Taxonomy" id="28930"/>
    <lineage>
        <taxon>Eukaryota</taxon>
        <taxon>Viridiplantae</taxon>
        <taxon>Streptophyta</taxon>
        <taxon>Embryophyta</taxon>
        <taxon>Tracheophyta</taxon>
        <taxon>Spermatophyta</taxon>
        <taxon>Magnoliopsida</taxon>
        <taxon>eudicotyledons</taxon>
        <taxon>Gunneridae</taxon>
        <taxon>Pentapetalae</taxon>
        <taxon>rosids</taxon>
        <taxon>fabids</taxon>
        <taxon>Fagales</taxon>
        <taxon>Fagaceae</taxon>
        <taxon>Fagus</taxon>
    </lineage>
</organism>
<protein>
    <recommendedName>
        <fullName evidence="4">C-JID domain-containing protein</fullName>
    </recommendedName>
</protein>
<evidence type="ECO:0000256" key="3">
    <source>
        <dbReference type="SAM" id="MobiDB-lite"/>
    </source>
</evidence>
<evidence type="ECO:0000259" key="4">
    <source>
        <dbReference type="Pfam" id="PF20160"/>
    </source>
</evidence>
<feature type="region of interest" description="Disordered" evidence="3">
    <location>
        <begin position="462"/>
        <end position="509"/>
    </location>
</feature>
<sequence length="509" mass="56441">MERVCKLYLDGTTITKLPTSIEHLTGLASLSLRDCKSLVCLPSIIFNIKFLKDVDISGCSKLDRLPENLGNAESVEELNVSGTAIRQVPSSIGLLKNLKMLSFRGCKQLSSSQSKSWYYELLPFISTPRSPEPMDLLLSSLSSACSLTELDLSDCNLTVIPNDIGGLFPLKGLNLSGNDFVCLPESINRLSNLIWMQLSNCTSLRSLSKLPLNIRNIKAMGCISLEMFPDPLEPNCLCNLSLQDCFKLADNQGFINVFFAWIKKILQGLSPPSNLRYDIVIPGSEILEWFSHQSLGDKLNIKEPYSHLCNELMGIAVCVVFCSQKHHPHNQIVNPIDLSCWLIANGKEVGLGATFEGTAKVISSNLWLLYLCPQLYTEHNRKLLWECDANGFSQIGIRISTHKSWLKVKKCGLRVVYKKDIEDFNRTTAQCSNNSITPYEGLDVLHPNFNNLAVVVEGNKVKRSHDDDDGAGPSGEGSSNDVPHPKRIQRLTESMTHGNSNCEDSSDST</sequence>
<dbReference type="InterPro" id="IPR032675">
    <property type="entry name" value="LRR_dom_sf"/>
</dbReference>
<dbReference type="PANTHER" id="PTHR47186">
    <property type="entry name" value="LEUCINE-RICH REPEAT-CONTAINING PROTEIN 57"/>
    <property type="match status" value="1"/>
</dbReference>
<dbReference type="InterPro" id="IPR045344">
    <property type="entry name" value="C-JID"/>
</dbReference>
<name>A0A2N9IRU9_FAGSY</name>
<dbReference type="PANTHER" id="PTHR47186:SF63">
    <property type="entry name" value="C-JID DOMAIN-CONTAINING PROTEIN"/>
    <property type="match status" value="1"/>
</dbReference>
<accession>A0A2N9IRU9</accession>
<dbReference type="EMBL" id="OIVN01006197">
    <property type="protein sequence ID" value="SPD27562.1"/>
    <property type="molecule type" value="Genomic_DNA"/>
</dbReference>
<dbReference type="Gene3D" id="3.80.10.10">
    <property type="entry name" value="Ribonuclease Inhibitor"/>
    <property type="match status" value="2"/>
</dbReference>
<keyword evidence="2" id="KW-0677">Repeat</keyword>
<evidence type="ECO:0000256" key="2">
    <source>
        <dbReference type="ARBA" id="ARBA00022737"/>
    </source>
</evidence>
<evidence type="ECO:0000313" key="5">
    <source>
        <dbReference type="EMBL" id="SPD27562.1"/>
    </source>
</evidence>
<gene>
    <name evidence="5" type="ORF">FSB_LOCUS55444</name>
</gene>
<feature type="domain" description="C-JID" evidence="4">
    <location>
        <begin position="281"/>
        <end position="422"/>
    </location>
</feature>
<reference evidence="5" key="1">
    <citation type="submission" date="2018-02" db="EMBL/GenBank/DDBJ databases">
        <authorList>
            <person name="Cohen D.B."/>
            <person name="Kent A.D."/>
        </authorList>
    </citation>
    <scope>NUCLEOTIDE SEQUENCE</scope>
</reference>
<dbReference type="AlphaFoldDB" id="A0A2N9IRU9"/>
<feature type="compositionally biased region" description="Polar residues" evidence="3">
    <location>
        <begin position="491"/>
        <end position="503"/>
    </location>
</feature>
<evidence type="ECO:0000256" key="1">
    <source>
        <dbReference type="ARBA" id="ARBA00022614"/>
    </source>
</evidence>